<dbReference type="InParanoid" id="A0A1M6GTZ4"/>
<dbReference type="RefSeq" id="WP_143158649.1">
    <property type="nucleotide sequence ID" value="NZ_FQYR01000003.1"/>
</dbReference>
<dbReference type="Proteomes" id="UP000184510">
    <property type="component" value="Unassembled WGS sequence"/>
</dbReference>
<sequence length="109" mass="12153">MPLIKFSLDEVEFSKATTSLKRAIRGRGVRAIQCHLTKTRLRIDCGEWGKASIPVVSPSTSRFTITPSALGKAASAYRDFKRGSTTDAFAVLDKKLGFLRTYRMDIKIK</sequence>
<dbReference type="STRING" id="1123071.SAMN02745181_1266"/>
<evidence type="ECO:0000313" key="1">
    <source>
        <dbReference type="EMBL" id="SHJ13397.1"/>
    </source>
</evidence>
<reference evidence="1 2" key="1">
    <citation type="submission" date="2016-11" db="EMBL/GenBank/DDBJ databases">
        <authorList>
            <person name="Jaros S."/>
            <person name="Januszkiewicz K."/>
            <person name="Wedrychowicz H."/>
        </authorList>
    </citation>
    <scope>NUCLEOTIDE SEQUENCE [LARGE SCALE GENOMIC DNA]</scope>
    <source>
        <strain evidence="1 2">DSM 18772</strain>
    </source>
</reference>
<protein>
    <submittedName>
        <fullName evidence="1">Uncharacterized protein</fullName>
    </submittedName>
</protein>
<dbReference type="EMBL" id="FQYR01000003">
    <property type="protein sequence ID" value="SHJ13397.1"/>
    <property type="molecule type" value="Genomic_DNA"/>
</dbReference>
<organism evidence="1 2">
    <name type="scientific">Rubritalea squalenifaciens DSM 18772</name>
    <dbReference type="NCBI Taxonomy" id="1123071"/>
    <lineage>
        <taxon>Bacteria</taxon>
        <taxon>Pseudomonadati</taxon>
        <taxon>Verrucomicrobiota</taxon>
        <taxon>Verrucomicrobiia</taxon>
        <taxon>Verrucomicrobiales</taxon>
        <taxon>Rubritaleaceae</taxon>
        <taxon>Rubritalea</taxon>
    </lineage>
</organism>
<name>A0A1M6GTZ4_9BACT</name>
<dbReference type="AlphaFoldDB" id="A0A1M6GTZ4"/>
<evidence type="ECO:0000313" key="2">
    <source>
        <dbReference type="Proteomes" id="UP000184510"/>
    </source>
</evidence>
<keyword evidence="2" id="KW-1185">Reference proteome</keyword>
<gene>
    <name evidence="1" type="ORF">SAMN02745181_1266</name>
</gene>
<proteinExistence type="predicted"/>
<accession>A0A1M6GTZ4</accession>
<dbReference type="OrthoDB" id="9844945at2"/>